<dbReference type="AlphaFoldDB" id="A0A1A8ZSJ6"/>
<dbReference type="InterPro" id="IPR009081">
    <property type="entry name" value="PP-bd_ACP"/>
</dbReference>
<dbReference type="Gene3D" id="1.10.1200.10">
    <property type="entry name" value="ACP-like"/>
    <property type="match status" value="1"/>
</dbReference>
<dbReference type="InterPro" id="IPR036736">
    <property type="entry name" value="ACP-like_sf"/>
</dbReference>
<evidence type="ECO:0000313" key="3">
    <source>
        <dbReference type="Proteomes" id="UP000198765"/>
    </source>
</evidence>
<sequence>MNEAPGTVPTPQDPPALELRIGAIWRDVLGVRDDVPPDATFLELQGQSISAVRIAGRIEEELGIEVDAAVLFEDPDLPTFIDLVMRRARSGR</sequence>
<feature type="domain" description="Carrier" evidence="1">
    <location>
        <begin position="12"/>
        <end position="88"/>
    </location>
</feature>
<dbReference type="SUPFAM" id="SSF47336">
    <property type="entry name" value="ACP-like"/>
    <property type="match status" value="1"/>
</dbReference>
<proteinExistence type="predicted"/>
<dbReference type="RefSeq" id="WP_167666873.1">
    <property type="nucleotide sequence ID" value="NZ_LT594324.1"/>
</dbReference>
<dbReference type="Pfam" id="PF00550">
    <property type="entry name" value="PP-binding"/>
    <property type="match status" value="1"/>
</dbReference>
<dbReference type="Proteomes" id="UP000198765">
    <property type="component" value="Chromosome I"/>
</dbReference>
<keyword evidence="3" id="KW-1185">Reference proteome</keyword>
<name>A0A1A8ZSJ6_9ACTN</name>
<protein>
    <submittedName>
        <fullName evidence="2">Phosphopantetheine attachment site</fullName>
    </submittedName>
</protein>
<evidence type="ECO:0000259" key="1">
    <source>
        <dbReference type="PROSITE" id="PS50075"/>
    </source>
</evidence>
<reference evidence="2 3" key="1">
    <citation type="submission" date="2016-06" db="EMBL/GenBank/DDBJ databases">
        <authorList>
            <person name="Kjaerup R.B."/>
            <person name="Dalgaard T.S."/>
            <person name="Juul-Madsen H.R."/>
        </authorList>
    </citation>
    <scope>NUCLEOTIDE SEQUENCE [LARGE SCALE GENOMIC DNA]</scope>
    <source>
        <strain evidence="2 3">DSM 45248</strain>
    </source>
</reference>
<gene>
    <name evidence="2" type="ORF">GA0070621_2730</name>
</gene>
<dbReference type="PROSITE" id="PS50075">
    <property type="entry name" value="CARRIER"/>
    <property type="match status" value="1"/>
</dbReference>
<accession>A0A1A8ZSJ6</accession>
<evidence type="ECO:0000313" key="2">
    <source>
        <dbReference type="EMBL" id="SBT46838.1"/>
    </source>
</evidence>
<dbReference type="PATRIC" id="fig|299146.4.peg.2830"/>
<dbReference type="EMBL" id="LT594324">
    <property type="protein sequence ID" value="SBT46838.1"/>
    <property type="molecule type" value="Genomic_DNA"/>
</dbReference>
<organism evidence="2 3">
    <name type="scientific">Micromonospora narathiwatensis</name>
    <dbReference type="NCBI Taxonomy" id="299146"/>
    <lineage>
        <taxon>Bacteria</taxon>
        <taxon>Bacillati</taxon>
        <taxon>Actinomycetota</taxon>
        <taxon>Actinomycetes</taxon>
        <taxon>Micromonosporales</taxon>
        <taxon>Micromonosporaceae</taxon>
        <taxon>Micromonospora</taxon>
    </lineage>
</organism>